<organism evidence="3 4">
    <name type="scientific">Tsuneonella suprasediminis</name>
    <dbReference type="NCBI Taxonomy" id="2306996"/>
    <lineage>
        <taxon>Bacteria</taxon>
        <taxon>Pseudomonadati</taxon>
        <taxon>Pseudomonadota</taxon>
        <taxon>Alphaproteobacteria</taxon>
        <taxon>Sphingomonadales</taxon>
        <taxon>Erythrobacteraceae</taxon>
        <taxon>Tsuneonella</taxon>
    </lineage>
</organism>
<feature type="transmembrane region" description="Helical" evidence="1">
    <location>
        <begin position="73"/>
        <end position="95"/>
    </location>
</feature>
<evidence type="ECO:0000256" key="1">
    <source>
        <dbReference type="SAM" id="Phobius"/>
    </source>
</evidence>
<feature type="transmembrane region" description="Helical" evidence="1">
    <location>
        <begin position="115"/>
        <end position="138"/>
    </location>
</feature>
<dbReference type="Pfam" id="PF25231">
    <property type="entry name" value="DUF7847"/>
    <property type="match status" value="1"/>
</dbReference>
<dbReference type="InterPro" id="IPR057169">
    <property type="entry name" value="DUF7847"/>
</dbReference>
<evidence type="ECO:0000313" key="3">
    <source>
        <dbReference type="EMBL" id="RJX67811.1"/>
    </source>
</evidence>
<keyword evidence="4" id="KW-1185">Reference proteome</keyword>
<keyword evidence="1" id="KW-0812">Transmembrane</keyword>
<reference evidence="3 4" key="1">
    <citation type="submission" date="2018-09" db="EMBL/GenBank/DDBJ databases">
        <title>Altererythrobacter sp.Ery1 and Ery12, the genome sequencing of novel strains in genus Alterythrobacter.</title>
        <authorList>
            <person name="Cheng H."/>
            <person name="Wu Y.-H."/>
            <person name="Fang C."/>
            <person name="Xu X.-W."/>
        </authorList>
    </citation>
    <scope>NUCLEOTIDE SEQUENCE [LARGE SCALE GENOMIC DNA]</scope>
    <source>
        <strain evidence="3 4">Ery12</strain>
    </source>
</reference>
<feature type="transmembrane region" description="Helical" evidence="1">
    <location>
        <begin position="144"/>
        <end position="177"/>
    </location>
</feature>
<feature type="transmembrane region" description="Helical" evidence="1">
    <location>
        <begin position="198"/>
        <end position="226"/>
    </location>
</feature>
<keyword evidence="1" id="KW-0472">Membrane</keyword>
<evidence type="ECO:0000313" key="4">
    <source>
        <dbReference type="Proteomes" id="UP000284322"/>
    </source>
</evidence>
<dbReference type="AlphaFoldDB" id="A0A419R1K4"/>
<dbReference type="Proteomes" id="UP000284322">
    <property type="component" value="Unassembled WGS sequence"/>
</dbReference>
<gene>
    <name evidence="3" type="ORF">D6858_07450</name>
</gene>
<protein>
    <recommendedName>
        <fullName evidence="2">DUF7847 domain-containing protein</fullName>
    </recommendedName>
</protein>
<name>A0A419R1K4_9SPHN</name>
<proteinExistence type="predicted"/>
<accession>A0A419R1K4</accession>
<sequence>MKFDMSKAWEDATRLISANRDVMLVVAGVFFFLPYFAFALLMGNRMVEVEASMASNADPEAAMQAMTALYGSIWWVMVLVTIVQGIGMLGLLALLTDRRRPTVGEALAIGAKLFVPYLIAQLLVGFAMGLLMIVPIAIGAAGSVAAAVIVGLALVVLAVYVFVKFVMVAPVIAIERVSNPIAALRRSWRLTKGNSLRIFLFLMLLVLAIAVVGSVIGLVVGLILAIGGPEVATIGQAIVSGLMNSVWVTLLLAVLAAIHRQLTGGSPEAVSETFD</sequence>
<feature type="transmembrane region" description="Helical" evidence="1">
    <location>
        <begin position="238"/>
        <end position="258"/>
    </location>
</feature>
<dbReference type="EMBL" id="RAHJ01000018">
    <property type="protein sequence ID" value="RJX67811.1"/>
    <property type="molecule type" value="Genomic_DNA"/>
</dbReference>
<keyword evidence="1" id="KW-1133">Transmembrane helix</keyword>
<dbReference type="RefSeq" id="WP_120108673.1">
    <property type="nucleotide sequence ID" value="NZ_RAHJ01000018.1"/>
</dbReference>
<feature type="transmembrane region" description="Helical" evidence="1">
    <location>
        <begin position="21"/>
        <end position="43"/>
    </location>
</feature>
<dbReference type="OrthoDB" id="7391073at2"/>
<evidence type="ECO:0000259" key="2">
    <source>
        <dbReference type="Pfam" id="PF25231"/>
    </source>
</evidence>
<feature type="domain" description="DUF7847" evidence="2">
    <location>
        <begin position="28"/>
        <end position="262"/>
    </location>
</feature>
<comment type="caution">
    <text evidence="3">The sequence shown here is derived from an EMBL/GenBank/DDBJ whole genome shotgun (WGS) entry which is preliminary data.</text>
</comment>